<dbReference type="OrthoDB" id="9959302at2"/>
<dbReference type="EMBL" id="LWBR01000022">
    <property type="protein sequence ID" value="KZN96477.1"/>
    <property type="molecule type" value="Genomic_DNA"/>
</dbReference>
<gene>
    <name evidence="1" type="ORF">AZI98_08575</name>
</gene>
<dbReference type="RefSeq" id="WP_063387869.1">
    <property type="nucleotide sequence ID" value="NZ_LWBR01000022.1"/>
</dbReference>
<evidence type="ECO:0000313" key="2">
    <source>
        <dbReference type="Proteomes" id="UP000076476"/>
    </source>
</evidence>
<evidence type="ECO:0000313" key="1">
    <source>
        <dbReference type="EMBL" id="KZN96477.1"/>
    </source>
</evidence>
<comment type="caution">
    <text evidence="1">The sequence shown here is derived from an EMBL/GenBank/DDBJ whole genome shotgun (WGS) entry which is preliminary data.</text>
</comment>
<sequence>MPKYKVYGVVTGTKYIGEFEANNKEEAEQIAWDSENSHVSICWHCSKEIDEPQIEKMIVEKEED</sequence>
<protein>
    <submittedName>
        <fullName evidence="1">Uncharacterized protein</fullName>
    </submittedName>
</protein>
<keyword evidence="2" id="KW-1185">Reference proteome</keyword>
<reference evidence="1 2" key="1">
    <citation type="submission" date="2016-04" db="EMBL/GenBank/DDBJ databases">
        <title>Draft genome sequence of Aeribacillus pallidus 8m3 from petroleum reservoir.</title>
        <authorList>
            <person name="Poltaraus A.B."/>
            <person name="Nazina T.N."/>
            <person name="Tourova T.P."/>
            <person name="Malakho S.M."/>
            <person name="Korshunova A.V."/>
            <person name="Sokolova D.S."/>
        </authorList>
    </citation>
    <scope>NUCLEOTIDE SEQUENCE [LARGE SCALE GENOMIC DNA]</scope>
    <source>
        <strain evidence="1 2">8m3</strain>
    </source>
</reference>
<dbReference type="AlphaFoldDB" id="A0A161ZTI9"/>
<dbReference type="STRING" id="33936.AZI98_08575"/>
<dbReference type="Proteomes" id="UP000076476">
    <property type="component" value="Unassembled WGS sequence"/>
</dbReference>
<name>A0A161ZTI9_9BACI</name>
<accession>A0A161ZTI9</accession>
<organism evidence="1 2">
    <name type="scientific">Aeribacillus pallidus</name>
    <dbReference type="NCBI Taxonomy" id="33936"/>
    <lineage>
        <taxon>Bacteria</taxon>
        <taxon>Bacillati</taxon>
        <taxon>Bacillota</taxon>
        <taxon>Bacilli</taxon>
        <taxon>Bacillales</taxon>
        <taxon>Bacillaceae</taxon>
        <taxon>Aeribacillus</taxon>
    </lineage>
</organism>
<proteinExistence type="predicted"/>